<feature type="region of interest" description="Disordered" evidence="1">
    <location>
        <begin position="1"/>
        <end position="29"/>
    </location>
</feature>
<gene>
    <name evidence="3" type="primary">LOC109486349</name>
</gene>
<keyword evidence="2" id="KW-1185">Reference proteome</keyword>
<feature type="compositionally biased region" description="Basic residues" evidence="1">
    <location>
        <begin position="151"/>
        <end position="161"/>
    </location>
</feature>
<name>A0A6P5AHD2_BRABE</name>
<evidence type="ECO:0000256" key="1">
    <source>
        <dbReference type="SAM" id="MobiDB-lite"/>
    </source>
</evidence>
<dbReference type="AlphaFoldDB" id="A0A6P5AHD2"/>
<accession>A0A6P5AHD2</accession>
<proteinExistence type="predicted"/>
<sequence>MSMNRHGMSLTTDKEDRDPVNVFTEEDSEDKTNCFDLDDFSREYAGDMSELEGRVSDLRDRVRQIRGTGRRVRCEFDDLEGKVDSMLRETRGIKNGVKQEMYLEKVLRCLSEDPLNDVALQKFEDVSVSPTVSRRTAPPPRPPRPGILSRLFRKRSQRKVRPVPEQDVVV</sequence>
<dbReference type="RefSeq" id="XP_019645734.1">
    <property type="nucleotide sequence ID" value="XM_019790175.1"/>
</dbReference>
<dbReference type="GeneID" id="109486349"/>
<dbReference type="OrthoDB" id="10018438at2759"/>
<evidence type="ECO:0000313" key="3">
    <source>
        <dbReference type="RefSeq" id="XP_019645734.1"/>
    </source>
</evidence>
<feature type="region of interest" description="Disordered" evidence="1">
    <location>
        <begin position="127"/>
        <end position="170"/>
    </location>
</feature>
<protein>
    <submittedName>
        <fullName evidence="3">Uncharacterized protein LOC109486349</fullName>
    </submittedName>
</protein>
<evidence type="ECO:0000313" key="2">
    <source>
        <dbReference type="Proteomes" id="UP000515135"/>
    </source>
</evidence>
<organism evidence="2 3">
    <name type="scientific">Branchiostoma belcheri</name>
    <name type="common">Amphioxus</name>
    <dbReference type="NCBI Taxonomy" id="7741"/>
    <lineage>
        <taxon>Eukaryota</taxon>
        <taxon>Metazoa</taxon>
        <taxon>Chordata</taxon>
        <taxon>Cephalochordata</taxon>
        <taxon>Leptocardii</taxon>
        <taxon>Amphioxiformes</taxon>
        <taxon>Branchiostomatidae</taxon>
        <taxon>Branchiostoma</taxon>
    </lineage>
</organism>
<dbReference type="Proteomes" id="UP000515135">
    <property type="component" value="Unplaced"/>
</dbReference>
<reference evidence="3" key="1">
    <citation type="submission" date="2025-08" db="UniProtKB">
        <authorList>
            <consortium name="RefSeq"/>
        </authorList>
    </citation>
    <scope>IDENTIFICATION</scope>
    <source>
        <tissue evidence="3">Gonad</tissue>
    </source>
</reference>
<dbReference type="KEGG" id="bbel:109486349"/>